<sequence length="787" mass="85068">MRYVATVLGGLFLALGLIFFVGGISLALLGGTHYYWIAGALLGLSGGLILCRSKWGVYIYGGLYVGTVIWALAEVGLAFWPLVPRVVAPTVLAIILLLLKGILCNPPRQVLRRATMTMAVLLTGSLIAVGAASFYPKGATFADAPDHGNAEGNLAAGNSNAGQKFAPFNQINVQNVSRLEVAWTMRSGDVVAGSASDQNTPLQIGDTLYTCSPNNIVHAVDVDSGKILWRYDPRVRSLLWQRCRGLGHHISAVTQGRNLPPDVCSNRIILSTIDARLIQIDANTGRPCPTFGTGGTVDLKQGMGEIKPEYYRVTSAPTVAAGVIIVGGMILDNLEVGEPSGVVRAFDVETGRLRWAWDIGPALDAPSRLQGDRYARGTPNVWGAPSVDEKLGLVYLPTGNPTPDHWGAARTPQSEKYGSALVAVDLKSGKTRWVFQITHHDLWDYDVGSQPILYDLPNGRGGVTPVVVQLNKRGEIFMLDRRTGIPVSRVEERPVPQGGMPGEPLARTQPFSVDMPSLGTETLREKDMWGMTPLDLLWCRIEFKKLRYEGPMTPPNLNPSLIFPGVFGGMNWGGGSIDPRSGYLIVNDIRLAHKIVILPRTEVDRPDAMQLAAKRYGGDPETVGHGGLQPQKGAPYGAYFTTFASPLGVPCIAPPYGELTAIDLKTRRIVWRVPLGTTRDIGPLRREAGGGFPIGLPAPSGPMSTAGGLTFFSGTQDFYLRAFETATGREVWKARLPVGSDATPMTYISPRTGRQYVIVKAGGSRESPRKGDFTIAFALPQHQFREK</sequence>
<keyword evidence="3 7" id="KW-0560">Oxidoreductase</keyword>
<dbReference type="SMART" id="SM00564">
    <property type="entry name" value="PQQ"/>
    <property type="match status" value="5"/>
</dbReference>
<accession>F6F374</accession>
<dbReference type="STRING" id="690566.Sphch_3281"/>
<dbReference type="GO" id="GO:0047519">
    <property type="term" value="F:quinate dehydrogenase (quinone) activity"/>
    <property type="evidence" value="ECO:0007669"/>
    <property type="project" value="UniProtKB-EC"/>
</dbReference>
<dbReference type="Pfam" id="PF01011">
    <property type="entry name" value="PQQ"/>
    <property type="match status" value="1"/>
</dbReference>
<keyword evidence="5" id="KW-0812">Transmembrane</keyword>
<feature type="transmembrane region" description="Helical" evidence="5">
    <location>
        <begin position="7"/>
        <end position="28"/>
    </location>
</feature>
<dbReference type="EMBL" id="CP002799">
    <property type="protein sequence ID" value="AEG50886.1"/>
    <property type="molecule type" value="Genomic_DNA"/>
</dbReference>
<comment type="similarity">
    <text evidence="2">Belongs to the bacterial PQQ dehydrogenase family.</text>
</comment>
<keyword evidence="5" id="KW-0472">Membrane</keyword>
<keyword evidence="5" id="KW-1133">Transmembrane helix</keyword>
<evidence type="ECO:0000256" key="4">
    <source>
        <dbReference type="SAM" id="MobiDB-lite"/>
    </source>
</evidence>
<gene>
    <name evidence="7" type="ORF">Sphch_3281</name>
</gene>
<dbReference type="PANTHER" id="PTHR32303:SF4">
    <property type="entry name" value="QUINOPROTEIN GLUCOSE DEHYDROGENASE"/>
    <property type="match status" value="1"/>
</dbReference>
<evidence type="ECO:0000256" key="5">
    <source>
        <dbReference type="SAM" id="Phobius"/>
    </source>
</evidence>
<dbReference type="GO" id="GO:0008876">
    <property type="term" value="F:quinoprotein glucose dehydrogenase activity"/>
    <property type="evidence" value="ECO:0007669"/>
    <property type="project" value="TreeGrafter"/>
</dbReference>
<evidence type="ECO:0000313" key="8">
    <source>
        <dbReference type="Proteomes" id="UP000007150"/>
    </source>
</evidence>
<dbReference type="KEGG" id="sch:Sphch_3281"/>
<evidence type="ECO:0000256" key="2">
    <source>
        <dbReference type="ARBA" id="ARBA00008156"/>
    </source>
</evidence>
<dbReference type="CDD" id="cd10280">
    <property type="entry name" value="PQQ_mGDH"/>
    <property type="match status" value="1"/>
</dbReference>
<dbReference type="AlphaFoldDB" id="F6F374"/>
<dbReference type="InterPro" id="IPR002372">
    <property type="entry name" value="PQQ_rpt_dom"/>
</dbReference>
<dbReference type="InterPro" id="IPR018391">
    <property type="entry name" value="PQQ_b-propeller_rpt"/>
</dbReference>
<dbReference type="HOGENOM" id="CLU_018478_1_0_5"/>
<dbReference type="InterPro" id="IPR011047">
    <property type="entry name" value="Quinoprotein_ADH-like_sf"/>
</dbReference>
<organism evidence="7 8">
    <name type="scientific">Sphingobium chlorophenolicum L-1</name>
    <dbReference type="NCBI Taxonomy" id="690566"/>
    <lineage>
        <taxon>Bacteria</taxon>
        <taxon>Pseudomonadati</taxon>
        <taxon>Pseudomonadota</taxon>
        <taxon>Alphaproteobacteria</taxon>
        <taxon>Sphingomonadales</taxon>
        <taxon>Sphingomonadaceae</taxon>
        <taxon>Sphingobium</taxon>
    </lineage>
</organism>
<evidence type="ECO:0000256" key="1">
    <source>
        <dbReference type="ARBA" id="ARBA00001931"/>
    </source>
</evidence>
<dbReference type="NCBIfam" id="TIGR03074">
    <property type="entry name" value="PQQ_membr_DH"/>
    <property type="match status" value="1"/>
</dbReference>
<dbReference type="SUPFAM" id="SSF50998">
    <property type="entry name" value="Quinoprotein alcohol dehydrogenase-like"/>
    <property type="match status" value="1"/>
</dbReference>
<reference evidence="7 8" key="1">
    <citation type="submission" date="2011-05" db="EMBL/GenBank/DDBJ databases">
        <title>Complete sequence of chromosome 2 of Sphingobium chlorophenolicum L-1.</title>
        <authorList>
            <consortium name="US DOE Joint Genome Institute"/>
            <person name="Lucas S."/>
            <person name="Han J."/>
            <person name="Lapidus A."/>
            <person name="Cheng J.-F."/>
            <person name="Goodwin L."/>
            <person name="Pitluck S."/>
            <person name="Peters L."/>
            <person name="Daligault H."/>
            <person name="Han C."/>
            <person name="Tapia R."/>
            <person name="Land M."/>
            <person name="Hauser L."/>
            <person name="Kyrpides N."/>
            <person name="Ivanova N."/>
            <person name="Pagani I."/>
            <person name="Turner P."/>
            <person name="Copley S."/>
            <person name="Woyke T."/>
        </authorList>
    </citation>
    <scope>NUCLEOTIDE SEQUENCE [LARGE SCALE GENOMIC DNA]</scope>
    <source>
        <strain evidence="7 8">L-1</strain>
    </source>
</reference>
<dbReference type="PANTHER" id="PTHR32303">
    <property type="entry name" value="QUINOPROTEIN ALCOHOL DEHYDROGENASE (CYTOCHROME C)"/>
    <property type="match status" value="1"/>
</dbReference>
<dbReference type="RefSeq" id="WP_013849116.1">
    <property type="nucleotide sequence ID" value="NC_015594.1"/>
</dbReference>
<dbReference type="InterPro" id="IPR017511">
    <property type="entry name" value="PQQ_mDH"/>
</dbReference>
<dbReference type="GO" id="GO:0048038">
    <property type="term" value="F:quinone binding"/>
    <property type="evidence" value="ECO:0007669"/>
    <property type="project" value="InterPro"/>
</dbReference>
<feature type="domain" description="Pyrrolo-quinoline quinone repeat" evidence="6">
    <location>
        <begin position="157"/>
        <end position="757"/>
    </location>
</feature>
<dbReference type="GO" id="GO:0016020">
    <property type="term" value="C:membrane"/>
    <property type="evidence" value="ECO:0007669"/>
    <property type="project" value="InterPro"/>
</dbReference>
<evidence type="ECO:0000259" key="6">
    <source>
        <dbReference type="Pfam" id="PF01011"/>
    </source>
</evidence>
<feature type="transmembrane region" description="Helical" evidence="5">
    <location>
        <begin position="86"/>
        <end position="103"/>
    </location>
</feature>
<feature type="transmembrane region" description="Helical" evidence="5">
    <location>
        <begin position="115"/>
        <end position="135"/>
    </location>
</feature>
<feature type="transmembrane region" description="Helical" evidence="5">
    <location>
        <begin position="34"/>
        <end position="51"/>
    </location>
</feature>
<keyword evidence="8" id="KW-1185">Reference proteome</keyword>
<dbReference type="Proteomes" id="UP000007150">
    <property type="component" value="Chromosome 2"/>
</dbReference>
<dbReference type="EC" id="1.1.5.8" evidence="7"/>
<protein>
    <submittedName>
        <fullName evidence="7">Membrane-bound PQQ-dependent dehydrogenase, glucose/quinate/shikimate family</fullName>
        <ecNumber evidence="7">1.1.5.8</ecNumber>
    </submittedName>
</protein>
<feature type="transmembrane region" description="Helical" evidence="5">
    <location>
        <begin position="58"/>
        <end position="80"/>
    </location>
</feature>
<evidence type="ECO:0000256" key="3">
    <source>
        <dbReference type="ARBA" id="ARBA00023002"/>
    </source>
</evidence>
<name>F6F374_SPHCR</name>
<comment type="cofactor">
    <cofactor evidence="1">
        <name>pyrroloquinoline quinone</name>
        <dbReference type="ChEBI" id="CHEBI:58442"/>
    </cofactor>
</comment>
<evidence type="ECO:0000313" key="7">
    <source>
        <dbReference type="EMBL" id="AEG50886.1"/>
    </source>
</evidence>
<feature type="region of interest" description="Disordered" evidence="4">
    <location>
        <begin position="491"/>
        <end position="511"/>
    </location>
</feature>
<dbReference type="Gene3D" id="2.140.10.10">
    <property type="entry name" value="Quinoprotein alcohol dehydrogenase-like superfamily"/>
    <property type="match status" value="2"/>
</dbReference>
<proteinExistence type="inferred from homology"/>